<dbReference type="RefSeq" id="WP_249242783.1">
    <property type="nucleotide sequence ID" value="NZ_CP096649.1"/>
</dbReference>
<dbReference type="AlphaFoldDB" id="A0A9E7DJV6"/>
<dbReference type="Proteomes" id="UP000831151">
    <property type="component" value="Chromosome"/>
</dbReference>
<accession>A0A9E7DJV6</accession>
<dbReference type="EMBL" id="CP096649">
    <property type="protein sequence ID" value="UQK59310.1"/>
    <property type="molecule type" value="Genomic_DNA"/>
</dbReference>
<dbReference type="InterPro" id="IPR011051">
    <property type="entry name" value="RmlC_Cupin_sf"/>
</dbReference>
<dbReference type="PANTHER" id="PTHR37943">
    <property type="entry name" value="PROTEIN VES"/>
    <property type="match status" value="1"/>
</dbReference>
<dbReference type="InterPro" id="IPR010282">
    <property type="entry name" value="Uncharacterised_HutD/Ves"/>
</dbReference>
<dbReference type="InterPro" id="IPR014710">
    <property type="entry name" value="RmlC-like_jellyroll"/>
</dbReference>
<evidence type="ECO:0000313" key="1">
    <source>
        <dbReference type="EMBL" id="UQK59310.1"/>
    </source>
</evidence>
<proteinExistence type="predicted"/>
<reference evidence="1" key="1">
    <citation type="submission" date="2022-04" db="EMBL/GenBank/DDBJ databases">
        <title>Complete genome sequences of Ezakiella coagulans and Fenollaria massiliensis.</title>
        <authorList>
            <person name="France M.T."/>
            <person name="Clifford J."/>
            <person name="Narina S."/>
            <person name="Rutt L."/>
            <person name="Ravel J."/>
        </authorList>
    </citation>
    <scope>NUCLEOTIDE SEQUENCE</scope>
    <source>
        <strain evidence="1">C0061C2</strain>
    </source>
</reference>
<gene>
    <name evidence="1" type="ORF">M1R53_01165</name>
</gene>
<sequence>MKDLNKKRIVSTWKGGKTTQLCIVPENASLQERNFDLRISSATIDLERSEFSDFRGYRRYLMKLEGDITLLIDDKTIIIKRDEAFEFMGDEKVISISKEPSRDFNVIIKKDKKADISIKENEKLNTNKGEYIFSLEKAKINGKDVDKYALYESEEENIELQGKFIYIRLHQ</sequence>
<dbReference type="KEGG" id="fms:M1R53_01165"/>
<name>A0A9E7DJV6_9FIRM</name>
<keyword evidence="2" id="KW-1185">Reference proteome</keyword>
<organism evidence="1 2">
    <name type="scientific">Fenollaria massiliensis</name>
    <dbReference type="NCBI Taxonomy" id="938288"/>
    <lineage>
        <taxon>Bacteria</taxon>
        <taxon>Bacillati</taxon>
        <taxon>Bacillota</taxon>
        <taxon>Clostridia</taxon>
        <taxon>Eubacteriales</taxon>
        <taxon>Fenollaria</taxon>
    </lineage>
</organism>
<dbReference type="PANTHER" id="PTHR37943:SF1">
    <property type="entry name" value="PROTEIN VES"/>
    <property type="match status" value="1"/>
</dbReference>
<dbReference type="SUPFAM" id="SSF51182">
    <property type="entry name" value="RmlC-like cupins"/>
    <property type="match status" value="1"/>
</dbReference>
<dbReference type="Pfam" id="PF05962">
    <property type="entry name" value="HutD"/>
    <property type="match status" value="1"/>
</dbReference>
<evidence type="ECO:0000313" key="2">
    <source>
        <dbReference type="Proteomes" id="UP000831151"/>
    </source>
</evidence>
<dbReference type="Gene3D" id="2.60.120.10">
    <property type="entry name" value="Jelly Rolls"/>
    <property type="match status" value="1"/>
</dbReference>
<protein>
    <submittedName>
        <fullName evidence="1">HutD family protein</fullName>
    </submittedName>
</protein>